<evidence type="ECO:0000256" key="4">
    <source>
        <dbReference type="ARBA" id="ARBA00023242"/>
    </source>
</evidence>
<dbReference type="Pfam" id="PF02365">
    <property type="entry name" value="NAM"/>
    <property type="match status" value="1"/>
</dbReference>
<reference evidence="7" key="1">
    <citation type="journal article" date="2017" name="Gigascience">
        <title>The genome draft of coconut (Cocos nucifera).</title>
        <authorList>
            <person name="Xiao Y."/>
            <person name="Xu P."/>
            <person name="Fan H."/>
            <person name="Baudouin L."/>
            <person name="Xia W."/>
            <person name="Bocs S."/>
            <person name="Xu J."/>
            <person name="Li Q."/>
            <person name="Guo A."/>
            <person name="Zhou L."/>
            <person name="Li J."/>
            <person name="Wu Y."/>
            <person name="Ma Z."/>
            <person name="Armero A."/>
            <person name="Issali A.E."/>
            <person name="Liu N."/>
            <person name="Peng M."/>
            <person name="Yang Y."/>
        </authorList>
    </citation>
    <scope>NUCLEOTIDE SEQUENCE</scope>
    <source>
        <tissue evidence="7">Spear leaf of Hainan Tall coconut</tissue>
    </source>
</reference>
<dbReference type="GO" id="GO:0003677">
    <property type="term" value="F:DNA binding"/>
    <property type="evidence" value="ECO:0007669"/>
    <property type="project" value="UniProtKB-KW"/>
</dbReference>
<protein>
    <submittedName>
        <fullName evidence="7">NAC domain-containing protein 7</fullName>
    </submittedName>
</protein>
<comment type="caution">
    <text evidence="7">The sequence shown here is derived from an EMBL/GenBank/DDBJ whole genome shotgun (WGS) entry which is preliminary data.</text>
</comment>
<dbReference type="OrthoDB" id="1919458at2759"/>
<evidence type="ECO:0000256" key="1">
    <source>
        <dbReference type="ARBA" id="ARBA00023015"/>
    </source>
</evidence>
<sequence length="351" mass="40415">MLATVEMTAASRVILLLYFSTKDIPIYIRTSMITYISQKFTLSAGSNYIDHLENMNTFSHVPPGFRFHPTDEELVDYYLRKKVASRRIDLDVIKDVDLYKIEPWDLQERCKIGIEEQNEWYFFSHKDKKYPTGTRTNRATTAGFWKATGRDKPIYSKNNLEEGWVVCRVFKKKVTAIRRVSEHESPCWYDEQTSFMPDLDSPKQIVPQPDMAYHQHLYSCKPDLELHHLMPHDSFLQLPQLESPKLPNYVNHGCALQPTSVAPEDPMLQPGHQLQIISIYNCSGSNDLSVEQVTDWRVLDKFVASQLSHDDVSKEPNNSNSAQVFQGSDKEKAPVEYASTSTSSGQINLWK</sequence>
<organism evidence="7 8">
    <name type="scientific">Cocos nucifera</name>
    <name type="common">Coconut palm</name>
    <dbReference type="NCBI Taxonomy" id="13894"/>
    <lineage>
        <taxon>Eukaryota</taxon>
        <taxon>Viridiplantae</taxon>
        <taxon>Streptophyta</taxon>
        <taxon>Embryophyta</taxon>
        <taxon>Tracheophyta</taxon>
        <taxon>Spermatophyta</taxon>
        <taxon>Magnoliopsida</taxon>
        <taxon>Liliopsida</taxon>
        <taxon>Arecaceae</taxon>
        <taxon>Arecoideae</taxon>
        <taxon>Cocoseae</taxon>
        <taxon>Attaleinae</taxon>
        <taxon>Cocos</taxon>
    </lineage>
</organism>
<feature type="compositionally biased region" description="Polar residues" evidence="5">
    <location>
        <begin position="338"/>
        <end position="351"/>
    </location>
</feature>
<gene>
    <name evidence="7" type="ORF">COCNU_07G006090</name>
</gene>
<dbReference type="Proteomes" id="UP000797356">
    <property type="component" value="Chromosome 7"/>
</dbReference>
<dbReference type="PANTHER" id="PTHR31744">
    <property type="entry name" value="PROTEIN CUP-SHAPED COTYLEDON 2-RELATED"/>
    <property type="match status" value="1"/>
</dbReference>
<evidence type="ECO:0000256" key="3">
    <source>
        <dbReference type="ARBA" id="ARBA00023163"/>
    </source>
</evidence>
<keyword evidence="8" id="KW-1185">Reference proteome</keyword>
<evidence type="ECO:0000313" key="7">
    <source>
        <dbReference type="EMBL" id="KAG1354497.1"/>
    </source>
</evidence>
<evidence type="ECO:0000256" key="5">
    <source>
        <dbReference type="SAM" id="MobiDB-lite"/>
    </source>
</evidence>
<dbReference type="PANTHER" id="PTHR31744:SF230">
    <property type="entry name" value="NAC DOMAIN-CONTAINING PROTEIN"/>
    <property type="match status" value="1"/>
</dbReference>
<evidence type="ECO:0000256" key="2">
    <source>
        <dbReference type="ARBA" id="ARBA00023125"/>
    </source>
</evidence>
<dbReference type="Gene3D" id="2.170.150.80">
    <property type="entry name" value="NAC domain"/>
    <property type="match status" value="1"/>
</dbReference>
<proteinExistence type="predicted"/>
<feature type="domain" description="NAC" evidence="6">
    <location>
        <begin position="61"/>
        <end position="225"/>
    </location>
</feature>
<keyword evidence="4" id="KW-0539">Nucleus</keyword>
<dbReference type="GO" id="GO:0006355">
    <property type="term" value="P:regulation of DNA-templated transcription"/>
    <property type="evidence" value="ECO:0007669"/>
    <property type="project" value="InterPro"/>
</dbReference>
<keyword evidence="2" id="KW-0238">DNA-binding</keyword>
<dbReference type="PROSITE" id="PS51005">
    <property type="entry name" value="NAC"/>
    <property type="match status" value="1"/>
</dbReference>
<evidence type="ECO:0000313" key="8">
    <source>
        <dbReference type="Proteomes" id="UP000797356"/>
    </source>
</evidence>
<evidence type="ECO:0000259" key="6">
    <source>
        <dbReference type="PROSITE" id="PS51005"/>
    </source>
</evidence>
<dbReference type="SUPFAM" id="SSF101941">
    <property type="entry name" value="NAC domain"/>
    <property type="match status" value="1"/>
</dbReference>
<dbReference type="InterPro" id="IPR036093">
    <property type="entry name" value="NAC_dom_sf"/>
</dbReference>
<accession>A0A8K0IFH0</accession>
<keyword evidence="3" id="KW-0804">Transcription</keyword>
<reference evidence="7" key="2">
    <citation type="submission" date="2019-07" db="EMBL/GenBank/DDBJ databases">
        <authorList>
            <person name="Yang Y."/>
            <person name="Bocs S."/>
            <person name="Baudouin L."/>
        </authorList>
    </citation>
    <scope>NUCLEOTIDE SEQUENCE</scope>
    <source>
        <tissue evidence="7">Spear leaf of Hainan Tall coconut</tissue>
    </source>
</reference>
<dbReference type="EMBL" id="CM017878">
    <property type="protein sequence ID" value="KAG1354497.1"/>
    <property type="molecule type" value="Genomic_DNA"/>
</dbReference>
<feature type="region of interest" description="Disordered" evidence="5">
    <location>
        <begin position="308"/>
        <end position="351"/>
    </location>
</feature>
<name>A0A8K0IFH0_COCNU</name>
<dbReference type="AlphaFoldDB" id="A0A8K0IFH0"/>
<feature type="compositionally biased region" description="Polar residues" evidence="5">
    <location>
        <begin position="315"/>
        <end position="326"/>
    </location>
</feature>
<keyword evidence="1" id="KW-0805">Transcription regulation</keyword>
<dbReference type="InterPro" id="IPR003441">
    <property type="entry name" value="NAC-dom"/>
</dbReference>